<dbReference type="AlphaFoldDB" id="A0A8T0G5Q5"/>
<sequence length="46" mass="5274">MQHPESLSSGSQHLKAIQHTYRAVILVEYAASWLKVKEVGRRLLEI</sequence>
<dbReference type="Proteomes" id="UP000822688">
    <property type="component" value="Chromosome 12"/>
</dbReference>
<evidence type="ECO:0000313" key="1">
    <source>
        <dbReference type="EMBL" id="KAG0553419.1"/>
    </source>
</evidence>
<proteinExistence type="predicted"/>
<evidence type="ECO:0000313" key="2">
    <source>
        <dbReference type="Proteomes" id="UP000822688"/>
    </source>
</evidence>
<dbReference type="EMBL" id="CM026433">
    <property type="protein sequence ID" value="KAG0553419.1"/>
    <property type="molecule type" value="Genomic_DNA"/>
</dbReference>
<reference evidence="1" key="1">
    <citation type="submission" date="2020-06" db="EMBL/GenBank/DDBJ databases">
        <title>WGS assembly of Ceratodon purpureus strain R40.</title>
        <authorList>
            <person name="Carey S.B."/>
            <person name="Jenkins J."/>
            <person name="Shu S."/>
            <person name="Lovell J.T."/>
            <person name="Sreedasyam A."/>
            <person name="Maumus F."/>
            <person name="Tiley G.P."/>
            <person name="Fernandez-Pozo N."/>
            <person name="Barry K."/>
            <person name="Chen C."/>
            <person name="Wang M."/>
            <person name="Lipzen A."/>
            <person name="Daum C."/>
            <person name="Saski C.A."/>
            <person name="Payton A.C."/>
            <person name="Mcbreen J.C."/>
            <person name="Conrad R.E."/>
            <person name="Kollar L.M."/>
            <person name="Olsson S."/>
            <person name="Huttunen S."/>
            <person name="Landis J.B."/>
            <person name="Wickett N.J."/>
            <person name="Johnson M.G."/>
            <person name="Rensing S.A."/>
            <person name="Grimwood J."/>
            <person name="Schmutz J."/>
            <person name="Mcdaniel S.F."/>
        </authorList>
    </citation>
    <scope>NUCLEOTIDE SEQUENCE</scope>
    <source>
        <strain evidence="1">R40</strain>
    </source>
</reference>
<accession>A0A8T0G5Q5</accession>
<gene>
    <name evidence="1" type="ORF">KC19_12G010000</name>
</gene>
<organism evidence="1 2">
    <name type="scientific">Ceratodon purpureus</name>
    <name type="common">Fire moss</name>
    <name type="synonym">Dicranum purpureum</name>
    <dbReference type="NCBI Taxonomy" id="3225"/>
    <lineage>
        <taxon>Eukaryota</taxon>
        <taxon>Viridiplantae</taxon>
        <taxon>Streptophyta</taxon>
        <taxon>Embryophyta</taxon>
        <taxon>Bryophyta</taxon>
        <taxon>Bryophytina</taxon>
        <taxon>Bryopsida</taxon>
        <taxon>Dicranidae</taxon>
        <taxon>Pseudoditrichales</taxon>
        <taxon>Ditrichaceae</taxon>
        <taxon>Ceratodon</taxon>
    </lineage>
</organism>
<protein>
    <submittedName>
        <fullName evidence="1">Uncharacterized protein</fullName>
    </submittedName>
</protein>
<keyword evidence="2" id="KW-1185">Reference proteome</keyword>
<comment type="caution">
    <text evidence="1">The sequence shown here is derived from an EMBL/GenBank/DDBJ whole genome shotgun (WGS) entry which is preliminary data.</text>
</comment>
<name>A0A8T0G5Q5_CERPU</name>